<dbReference type="Pfam" id="PF13386">
    <property type="entry name" value="DsbD_2"/>
    <property type="match status" value="1"/>
</dbReference>
<sequence>MDALTTSIVTAFLLGLFSASHCVAMCGSIIGALSLTLPTEIRERPAKMLPFVFNYNVGRILSYTLAGLIVGLLASPLAEINGLVVLQYLGGLFMIAMGLYLAGWFPRFAHIERIGTPVWRLLQPIGQKLLPVRSLKQAFFLGAVWGWLPCGLVYAGLVVAATTGDPLYAASVMLAFGLGTMPAVFGVGMFAGVLSGFARKPLFRRIAGLSIVLMALLMLFWPHQHSHEYHHHETNEVTTESSNAVEPDNGDHENHHHHHH</sequence>
<feature type="transmembrane region" description="Helical" evidence="2">
    <location>
        <begin position="138"/>
        <end position="161"/>
    </location>
</feature>
<evidence type="ECO:0000259" key="3">
    <source>
        <dbReference type="Pfam" id="PF13386"/>
    </source>
</evidence>
<keyword evidence="2" id="KW-1133">Transmembrane helix</keyword>
<dbReference type="Proteomes" id="UP000012019">
    <property type="component" value="Unassembled WGS sequence"/>
</dbReference>
<evidence type="ECO:0000256" key="2">
    <source>
        <dbReference type="SAM" id="Phobius"/>
    </source>
</evidence>
<feature type="transmembrane region" description="Helical" evidence="2">
    <location>
        <begin position="202"/>
        <end position="221"/>
    </location>
</feature>
<feature type="transmembrane region" description="Helical" evidence="2">
    <location>
        <begin position="167"/>
        <end position="190"/>
    </location>
</feature>
<dbReference type="PANTHER" id="PTHR42208:SF1">
    <property type="entry name" value="HEAVY METAL TRANSPORTER"/>
    <property type="match status" value="1"/>
</dbReference>
<dbReference type="eggNOG" id="COG2836">
    <property type="taxonomic scope" value="Bacteria"/>
</dbReference>
<evidence type="ECO:0000313" key="5">
    <source>
        <dbReference type="Proteomes" id="UP000012019"/>
    </source>
</evidence>
<accession>M7NYS8</accession>
<feature type="transmembrane region" description="Helical" evidence="2">
    <location>
        <begin position="12"/>
        <end position="39"/>
    </location>
</feature>
<evidence type="ECO:0000313" key="4">
    <source>
        <dbReference type="EMBL" id="EMR13993.1"/>
    </source>
</evidence>
<dbReference type="OrthoDB" id="9798690at2"/>
<keyword evidence="2" id="KW-0812">Transmembrane</keyword>
<evidence type="ECO:0000256" key="1">
    <source>
        <dbReference type="SAM" id="MobiDB-lite"/>
    </source>
</evidence>
<dbReference type="RefSeq" id="WP_009725539.1">
    <property type="nucleotide sequence ID" value="NZ_APHR01000010.1"/>
</dbReference>
<name>M7NYS8_9GAMM</name>
<keyword evidence="5" id="KW-1185">Reference proteome</keyword>
<proteinExistence type="predicted"/>
<dbReference type="PANTHER" id="PTHR42208">
    <property type="entry name" value="HEAVY METAL TRANSPORTER-RELATED"/>
    <property type="match status" value="1"/>
</dbReference>
<comment type="caution">
    <text evidence="4">The sequence shown here is derived from an EMBL/GenBank/DDBJ whole genome shotgun (WGS) entry which is preliminary data.</text>
</comment>
<organism evidence="4 5">
    <name type="scientific">Methylophaga lonarensis MPL</name>
    <dbReference type="NCBI Taxonomy" id="1286106"/>
    <lineage>
        <taxon>Bacteria</taxon>
        <taxon>Pseudomonadati</taxon>
        <taxon>Pseudomonadota</taxon>
        <taxon>Gammaproteobacteria</taxon>
        <taxon>Thiotrichales</taxon>
        <taxon>Piscirickettsiaceae</taxon>
        <taxon>Methylophaga</taxon>
    </lineage>
</organism>
<feature type="transmembrane region" description="Helical" evidence="2">
    <location>
        <begin position="60"/>
        <end position="78"/>
    </location>
</feature>
<feature type="region of interest" description="Disordered" evidence="1">
    <location>
        <begin position="231"/>
        <end position="260"/>
    </location>
</feature>
<keyword evidence="2" id="KW-0472">Membrane</keyword>
<reference evidence="4 5" key="1">
    <citation type="journal article" date="2013" name="Genome Announc.">
        <title>Draft Genome Sequence of Methylophaga lonarensis MPLT, a Haloalkaliphilic (Non-Methane-Utilizing) Methylotroph.</title>
        <authorList>
            <person name="Shetty S.A."/>
            <person name="Marathe N.P."/>
            <person name="Munot H."/>
            <person name="Antony C.P."/>
            <person name="Dhotre D.P."/>
            <person name="Murrell J.C."/>
            <person name="Shouche Y.S."/>
        </authorList>
    </citation>
    <scope>NUCLEOTIDE SEQUENCE [LARGE SCALE GENOMIC DNA]</scope>
    <source>
        <strain evidence="4 5">MPL</strain>
    </source>
</reference>
<dbReference type="AlphaFoldDB" id="M7NYS8"/>
<feature type="transmembrane region" description="Helical" evidence="2">
    <location>
        <begin position="84"/>
        <end position="105"/>
    </location>
</feature>
<feature type="domain" description="Urease accessory protein UreH-like transmembrane" evidence="3">
    <location>
        <begin position="10"/>
        <end position="215"/>
    </location>
</feature>
<gene>
    <name evidence="4" type="ORF">MPL1_02493</name>
</gene>
<protein>
    <recommendedName>
        <fullName evidence="3">Urease accessory protein UreH-like transmembrane domain-containing protein</fullName>
    </recommendedName>
</protein>
<dbReference type="EMBL" id="APHR01000010">
    <property type="protein sequence ID" value="EMR13993.1"/>
    <property type="molecule type" value="Genomic_DNA"/>
</dbReference>
<dbReference type="PATRIC" id="fig|1286106.3.peg.498"/>
<dbReference type="STRING" id="1286106.MPL1_02493"/>
<dbReference type="InterPro" id="IPR039447">
    <property type="entry name" value="UreH-like_TM_dom"/>
</dbReference>